<keyword evidence="2" id="KW-1003">Cell membrane</keyword>
<accession>A0A7C5L687</accession>
<feature type="transmembrane region" description="Helical" evidence="6">
    <location>
        <begin position="141"/>
        <end position="158"/>
    </location>
</feature>
<comment type="subcellular location">
    <subcellularLocation>
        <location evidence="1">Cell membrane</location>
        <topology evidence="1">Multi-pass membrane protein</topology>
    </subcellularLocation>
</comment>
<dbReference type="EMBL" id="DRNB01000100">
    <property type="protein sequence ID" value="HHJ63787.1"/>
    <property type="molecule type" value="Genomic_DNA"/>
</dbReference>
<feature type="transmembrane region" description="Helical" evidence="6">
    <location>
        <begin position="30"/>
        <end position="47"/>
    </location>
</feature>
<dbReference type="PANTHER" id="PTHR39087">
    <property type="entry name" value="UPF0104 MEMBRANE PROTEIN MJ1595"/>
    <property type="match status" value="1"/>
</dbReference>
<evidence type="ECO:0000256" key="1">
    <source>
        <dbReference type="ARBA" id="ARBA00004651"/>
    </source>
</evidence>
<keyword evidence="5 6" id="KW-0472">Membrane</keyword>
<sequence>MKLVVSLLISGAFGAILLYLIPPEELLRVFSSAGAETFLLSFILYSLSQAGRTLRWKILLGDAPFGKLFLVNSANILFNNLLPARTGELSWFYYTRRLGLGLGISLWSFLAGRLYDLLALCALFLISYLLVSAPILLLPGIGALLTVSLLIPYLRLILPVRGKLGEFRTFLDRELTPAVSLKLLIASLLSLLLKALSLYVLVNHLLEVDPFLFTFGFAGGELTTVLPVHGFMGFGTYEAGFVLPLRATGLEVKEALKAGFLAHTFLLISSFLWGAPATALLHTHSRKSP</sequence>
<evidence type="ECO:0000256" key="4">
    <source>
        <dbReference type="ARBA" id="ARBA00022989"/>
    </source>
</evidence>
<evidence type="ECO:0000256" key="5">
    <source>
        <dbReference type="ARBA" id="ARBA00023136"/>
    </source>
</evidence>
<dbReference type="GO" id="GO:0005886">
    <property type="term" value="C:plasma membrane"/>
    <property type="evidence" value="ECO:0007669"/>
    <property type="project" value="UniProtKB-SubCell"/>
</dbReference>
<dbReference type="PANTHER" id="PTHR39087:SF2">
    <property type="entry name" value="UPF0104 MEMBRANE PROTEIN MJ1595"/>
    <property type="match status" value="1"/>
</dbReference>
<reference evidence="7" key="1">
    <citation type="journal article" date="2020" name="mSystems">
        <title>Genome- and Community-Level Interaction Insights into Carbon Utilization and Element Cycling Functions of Hydrothermarchaeota in Hydrothermal Sediment.</title>
        <authorList>
            <person name="Zhou Z."/>
            <person name="Liu Y."/>
            <person name="Xu W."/>
            <person name="Pan J."/>
            <person name="Luo Z.H."/>
            <person name="Li M."/>
        </authorList>
    </citation>
    <scope>NUCLEOTIDE SEQUENCE [LARGE SCALE GENOMIC DNA]</scope>
    <source>
        <strain evidence="7">HyVt-501</strain>
    </source>
</reference>
<evidence type="ECO:0000256" key="3">
    <source>
        <dbReference type="ARBA" id="ARBA00022692"/>
    </source>
</evidence>
<dbReference type="InterPro" id="IPR022791">
    <property type="entry name" value="L-PG_synthase/AglD"/>
</dbReference>
<name>A0A7C5L687_AQUAO</name>
<feature type="transmembrane region" description="Helical" evidence="6">
    <location>
        <begin position="179"/>
        <end position="202"/>
    </location>
</feature>
<keyword evidence="4 6" id="KW-1133">Transmembrane helix</keyword>
<protein>
    <submittedName>
        <fullName evidence="7">Flippase-like domain-containing protein</fullName>
    </submittedName>
</protein>
<gene>
    <name evidence="7" type="ORF">ENJ61_02670</name>
</gene>
<comment type="caution">
    <text evidence="7">The sequence shown here is derived from an EMBL/GenBank/DDBJ whole genome shotgun (WGS) entry which is preliminary data.</text>
</comment>
<dbReference type="Proteomes" id="UP000885792">
    <property type="component" value="Unassembled WGS sequence"/>
</dbReference>
<evidence type="ECO:0000256" key="6">
    <source>
        <dbReference type="SAM" id="Phobius"/>
    </source>
</evidence>
<proteinExistence type="predicted"/>
<evidence type="ECO:0000313" key="7">
    <source>
        <dbReference type="EMBL" id="HHJ63787.1"/>
    </source>
</evidence>
<keyword evidence="3 6" id="KW-0812">Transmembrane</keyword>
<dbReference type="AlphaFoldDB" id="A0A7C5L687"/>
<feature type="transmembrane region" description="Helical" evidence="6">
    <location>
        <begin position="260"/>
        <end position="281"/>
    </location>
</feature>
<organism evidence="7">
    <name type="scientific">Aquifex aeolicus</name>
    <dbReference type="NCBI Taxonomy" id="63363"/>
    <lineage>
        <taxon>Bacteria</taxon>
        <taxon>Pseudomonadati</taxon>
        <taxon>Aquificota</taxon>
        <taxon>Aquificia</taxon>
        <taxon>Aquificales</taxon>
        <taxon>Aquificaceae</taxon>
        <taxon>Aquifex</taxon>
    </lineage>
</organism>
<evidence type="ECO:0000256" key="2">
    <source>
        <dbReference type="ARBA" id="ARBA00022475"/>
    </source>
</evidence>
<dbReference type="Pfam" id="PF03706">
    <property type="entry name" value="LPG_synthase_TM"/>
    <property type="match status" value="1"/>
</dbReference>